<dbReference type="InterPro" id="IPR007219">
    <property type="entry name" value="XnlR_reg_dom"/>
</dbReference>
<protein>
    <recommendedName>
        <fullName evidence="4">Zn(2)-C6 fungal-type domain-containing protein</fullName>
    </recommendedName>
</protein>
<dbReference type="SUPFAM" id="SSF57701">
    <property type="entry name" value="Zn2/Cys6 DNA-binding domain"/>
    <property type="match status" value="1"/>
</dbReference>
<feature type="compositionally biased region" description="Low complexity" evidence="3">
    <location>
        <begin position="40"/>
        <end position="49"/>
    </location>
</feature>
<reference evidence="5" key="1">
    <citation type="journal article" date="2006" name="Fungal Genet. Biol.">
        <title>Mating factor linkage and genome evolution in basidiomycetous pathogens of cereals.</title>
        <authorList>
            <person name="Bakkeren G."/>
            <person name="Jiang G."/>
            <person name="Warren R.L."/>
            <person name="Butterfield Y."/>
            <person name="Shin H."/>
            <person name="Chiu R."/>
            <person name="Linning R."/>
            <person name="Schein J."/>
            <person name="Lee N."/>
            <person name="Hu G."/>
            <person name="Kupfer D.M."/>
            <person name="Tang Y."/>
            <person name="Roe B.A."/>
            <person name="Jones S."/>
            <person name="Marra M."/>
            <person name="Kronstad J.W."/>
        </authorList>
    </citation>
    <scope>NUCLEOTIDE SEQUENCE</scope>
    <source>
        <strain evidence="5">4857-4</strain>
    </source>
</reference>
<dbReference type="GO" id="GO:0003677">
    <property type="term" value="F:DNA binding"/>
    <property type="evidence" value="ECO:0007669"/>
    <property type="project" value="InterPro"/>
</dbReference>
<feature type="compositionally biased region" description="Low complexity" evidence="3">
    <location>
        <begin position="298"/>
        <end position="314"/>
    </location>
</feature>
<evidence type="ECO:0000256" key="1">
    <source>
        <dbReference type="ARBA" id="ARBA00022723"/>
    </source>
</evidence>
<dbReference type="CDD" id="cd12148">
    <property type="entry name" value="fungal_TF_MHR"/>
    <property type="match status" value="1"/>
</dbReference>
<sequence length="1117" mass="122325">MDRPPYYADLGGSAPPPRSSAPRGEENPRRGMDRLPPVLPSSHSLPKLPMARSNELPPLAHTRLPPIKDSNTSHYASHRPYPSMSDRPAYDYVRRPSSPSSVPVGMVSVDYIHTRRSPGESGPPSYYDSHMRHPDSYRHEPMTGHASSHMPHHHIHYDVPPTHIRHFSEVEPVTTATPIKRPRVSLACLACRNRKSRCDGVRPTCKTCANMSEYHRTCPCQIECKWPEVDFRRAKTGDAAKARKRSPVGASSQRSPESVEQKPLDLAEHAVADVYGRSAGERGPVSGLPPSQSMPHVAMSSSSLPHSSAMASSPIMGRANRYRTNSDGDRHARHAESAMPASRSPSERHLHPHYAHESRSETYGRPESHGRPYSSAGVPSSRHDSSPSWMRDDRAEPHPQDRRLAREAQQSRPMRSMPESRGPRINATATYCKKRALEIAVLGRPPTDAQRIAVEAYMSQEDTLEDLAERSTAGERLDRAFAADWDIVGGLSHAARRPFMDVAAGIVGMVELFAADAQHSPNRSPADAVAQLHIFRLRNSPPTQPDLRHMSIAMDLARHEEREMLESASSEYDSLSYPIPVDQLSLPLINSIQRRALAREKAKADKNSKPNQVAPSNWSPVHSSSLPPAAVIPFVRQQDVMPPKPLLELFFQVYVNAVGEQMPGLDTEAIGSRIQDGSISALLANALCAIGASFYERDGLRPPSADALSSKVYSERARALIGGALQNPHLEAILALGVMAIRDILMGQMVSAAAITSSAVRLCMQLDLHRARPAQHRQPSPAFEAAPHSAPESEHGGRAQKLIADDVFWMTYCLDRITSIATARPLIIKDHDIDTIFPATMRKGEPCIFAALVRQLHYLGRLAEVALSTNGGAAVGGGSGAERERARETEIAAIGADLVSQYESLPSVLQLGSANLRRAHEKGESISFLQLHLTHNMALLHRFLLSEAPMTNTEYDAMRSAARETGEICMLGEAVDSNMLADTPLSAVACFLAACTSLAEIEVLQEATQSASTAQLESARSNFDKLMDTLVRHSQFWPVARNFVQVLETQMARGAAEATISPAIVTAVVSQVQAIHILVRRPGEASERQREAASETPVQVRKVNDLGALRGIFPHLC</sequence>
<gene>
    <name evidence="5" type="ORF">UHO_0080</name>
</gene>
<dbReference type="SMART" id="SM00906">
    <property type="entry name" value="Fungal_trans"/>
    <property type="match status" value="1"/>
</dbReference>
<dbReference type="EMBL" id="AM118080">
    <property type="protein sequence ID" value="CAJ41910.1"/>
    <property type="molecule type" value="Genomic_DNA"/>
</dbReference>
<keyword evidence="2" id="KW-0539">Nucleus</keyword>
<feature type="compositionally biased region" description="Polar residues" evidence="3">
    <location>
        <begin position="609"/>
        <end position="623"/>
    </location>
</feature>
<evidence type="ECO:0000256" key="2">
    <source>
        <dbReference type="ARBA" id="ARBA00023242"/>
    </source>
</evidence>
<evidence type="ECO:0000259" key="4">
    <source>
        <dbReference type="PROSITE" id="PS50048"/>
    </source>
</evidence>
<feature type="compositionally biased region" description="Basic and acidic residues" evidence="3">
    <location>
        <begin position="324"/>
        <end position="336"/>
    </location>
</feature>
<dbReference type="InterPro" id="IPR001138">
    <property type="entry name" value="Zn2Cys6_DnaBD"/>
</dbReference>
<dbReference type="AlphaFoldDB" id="Q2A763"/>
<dbReference type="GO" id="GO:0000981">
    <property type="term" value="F:DNA-binding transcription factor activity, RNA polymerase II-specific"/>
    <property type="evidence" value="ECO:0007669"/>
    <property type="project" value="InterPro"/>
</dbReference>
<feature type="domain" description="Zn(2)-C6 fungal-type" evidence="4">
    <location>
        <begin position="187"/>
        <end position="218"/>
    </location>
</feature>
<organism evidence="5">
    <name type="scientific">Ustilago hordei</name>
    <name type="common">Barley covered smut fungus</name>
    <dbReference type="NCBI Taxonomy" id="120017"/>
    <lineage>
        <taxon>Eukaryota</taxon>
        <taxon>Fungi</taxon>
        <taxon>Dikarya</taxon>
        <taxon>Basidiomycota</taxon>
        <taxon>Ustilaginomycotina</taxon>
        <taxon>Ustilaginomycetes</taxon>
        <taxon>Ustilaginales</taxon>
        <taxon>Ustilaginaceae</taxon>
        <taxon>Ustilago</taxon>
    </lineage>
</organism>
<dbReference type="PANTHER" id="PTHR47783:SF1">
    <property type="entry name" value="ZN(II)2CYS6 TRANSCRIPTION FACTOR (EUROFUNG)"/>
    <property type="match status" value="1"/>
</dbReference>
<dbReference type="Gene3D" id="4.10.240.10">
    <property type="entry name" value="Zn(2)-C6 fungal-type DNA-binding domain"/>
    <property type="match status" value="1"/>
</dbReference>
<feature type="region of interest" description="Disordered" evidence="3">
    <location>
        <begin position="1"/>
        <end position="88"/>
    </location>
</feature>
<name>Q2A763_USTHO</name>
<feature type="compositionally biased region" description="Basic and acidic residues" evidence="3">
    <location>
        <begin position="345"/>
        <end position="370"/>
    </location>
</feature>
<dbReference type="CDD" id="cd00067">
    <property type="entry name" value="GAL4"/>
    <property type="match status" value="1"/>
</dbReference>
<evidence type="ECO:0000313" key="5">
    <source>
        <dbReference type="EMBL" id="CAJ41910.1"/>
    </source>
</evidence>
<dbReference type="GO" id="GO:0006351">
    <property type="term" value="P:DNA-templated transcription"/>
    <property type="evidence" value="ECO:0007669"/>
    <property type="project" value="InterPro"/>
</dbReference>
<keyword evidence="1" id="KW-0479">Metal-binding</keyword>
<dbReference type="PANTHER" id="PTHR47783">
    <property type="entry name" value="ZN(II)2CYS6 TRANSCRIPTION FACTOR (EUROFUNG)-RELATED"/>
    <property type="match status" value="1"/>
</dbReference>
<evidence type="ECO:0000256" key="3">
    <source>
        <dbReference type="SAM" id="MobiDB-lite"/>
    </source>
</evidence>
<feature type="compositionally biased region" description="Basic and acidic residues" evidence="3">
    <location>
        <begin position="599"/>
        <end position="608"/>
    </location>
</feature>
<feature type="region of interest" description="Disordered" evidence="3">
    <location>
        <begin position="237"/>
        <end position="264"/>
    </location>
</feature>
<feature type="compositionally biased region" description="Basic and acidic residues" evidence="3">
    <location>
        <begin position="23"/>
        <end position="33"/>
    </location>
</feature>
<dbReference type="SMART" id="SM00066">
    <property type="entry name" value="GAL4"/>
    <property type="match status" value="1"/>
</dbReference>
<feature type="region of interest" description="Disordered" evidence="3">
    <location>
        <begin position="278"/>
        <end position="424"/>
    </location>
</feature>
<feature type="region of interest" description="Disordered" evidence="3">
    <location>
        <begin position="774"/>
        <end position="797"/>
    </location>
</feature>
<proteinExistence type="predicted"/>
<accession>Q2A763</accession>
<dbReference type="Pfam" id="PF04082">
    <property type="entry name" value="Fungal_trans"/>
    <property type="match status" value="1"/>
</dbReference>
<dbReference type="PROSITE" id="PS50048">
    <property type="entry name" value="ZN2_CY6_FUNGAL_2"/>
    <property type="match status" value="1"/>
</dbReference>
<feature type="region of interest" description="Disordered" evidence="3">
    <location>
        <begin position="599"/>
        <end position="623"/>
    </location>
</feature>
<dbReference type="InterPro" id="IPR036864">
    <property type="entry name" value="Zn2-C6_fun-type_DNA-bd_sf"/>
</dbReference>
<dbReference type="GO" id="GO:0008270">
    <property type="term" value="F:zinc ion binding"/>
    <property type="evidence" value="ECO:0007669"/>
    <property type="project" value="InterPro"/>
</dbReference>
<feature type="compositionally biased region" description="Basic and acidic residues" evidence="3">
    <location>
        <begin position="381"/>
        <end position="406"/>
    </location>
</feature>